<organism evidence="2 3">
    <name type="scientific">Bradyrhizobium lablabi</name>
    <dbReference type="NCBI Taxonomy" id="722472"/>
    <lineage>
        <taxon>Bacteria</taxon>
        <taxon>Pseudomonadati</taxon>
        <taxon>Pseudomonadota</taxon>
        <taxon>Alphaproteobacteria</taxon>
        <taxon>Hyphomicrobiales</taxon>
        <taxon>Nitrobacteraceae</taxon>
        <taxon>Bradyrhizobium</taxon>
    </lineage>
</organism>
<dbReference type="Pfam" id="PF01161">
    <property type="entry name" value="PBP"/>
    <property type="match status" value="1"/>
</dbReference>
<evidence type="ECO:0008006" key="4">
    <source>
        <dbReference type="Google" id="ProtNLM"/>
    </source>
</evidence>
<name>A0A1M6V205_9BRAD</name>
<dbReference type="CDD" id="cd00865">
    <property type="entry name" value="PEBP_bact_arch"/>
    <property type="match status" value="1"/>
</dbReference>
<evidence type="ECO:0000313" key="2">
    <source>
        <dbReference type="EMBL" id="SEC58051.1"/>
    </source>
</evidence>
<dbReference type="NCBIfam" id="TIGR00481">
    <property type="entry name" value="YbhB/YbcL family Raf kinase inhibitor-like protein"/>
    <property type="match status" value="1"/>
</dbReference>
<dbReference type="InterPro" id="IPR008914">
    <property type="entry name" value="PEBP"/>
</dbReference>
<evidence type="ECO:0000256" key="1">
    <source>
        <dbReference type="SAM" id="SignalP"/>
    </source>
</evidence>
<protein>
    <recommendedName>
        <fullName evidence="4">YbhB/YbcL family Raf kinase inhibitor-like protein</fullName>
    </recommendedName>
</protein>
<dbReference type="Gene3D" id="3.90.280.10">
    <property type="entry name" value="PEBP-like"/>
    <property type="match status" value="1"/>
</dbReference>
<sequence length="188" mass="19625">MSGRGSIFAGAVVLAAFCGAQQASAQGVFTLSSPSFKDGERLATKNAGNNKSNPNCVGENISPALNWSNPPEGTKSYALMMFDPEGRPPGGVSHWVAYGIAPSVTGFAEGEVSKPSDKYVGGIGTNKFNFYTGPCTPAGPLHHYTFTLIATDLEPTALKEGMTRDELIKALDGHAKQATGLIGIFSKP</sequence>
<feature type="chain" id="PRO_5030031474" description="YbhB/YbcL family Raf kinase inhibitor-like protein" evidence="1">
    <location>
        <begin position="26"/>
        <end position="188"/>
    </location>
</feature>
<dbReference type="InterPro" id="IPR036610">
    <property type="entry name" value="PEBP-like_sf"/>
</dbReference>
<dbReference type="RefSeq" id="WP_074817859.1">
    <property type="nucleotide sequence ID" value="NZ_FNTI01000001.1"/>
</dbReference>
<dbReference type="OrthoDB" id="9797506at2"/>
<proteinExistence type="predicted"/>
<accession>A0A1M6V205</accession>
<dbReference type="PANTHER" id="PTHR30289:SF1">
    <property type="entry name" value="PEBP (PHOSPHATIDYLETHANOLAMINE-BINDING PROTEIN) FAMILY PROTEIN"/>
    <property type="match status" value="1"/>
</dbReference>
<feature type="signal peptide" evidence="1">
    <location>
        <begin position="1"/>
        <end position="25"/>
    </location>
</feature>
<reference evidence="2 3" key="1">
    <citation type="submission" date="2016-10" db="EMBL/GenBank/DDBJ databases">
        <authorList>
            <person name="de Groot N.N."/>
        </authorList>
    </citation>
    <scope>NUCLEOTIDE SEQUENCE [LARGE SCALE GENOMIC DNA]</scope>
    <source>
        <strain evidence="2 3">GAS522</strain>
    </source>
</reference>
<keyword evidence="1" id="KW-0732">Signal</keyword>
<dbReference type="Proteomes" id="UP000183208">
    <property type="component" value="Unassembled WGS sequence"/>
</dbReference>
<dbReference type="SUPFAM" id="SSF49777">
    <property type="entry name" value="PEBP-like"/>
    <property type="match status" value="1"/>
</dbReference>
<evidence type="ECO:0000313" key="3">
    <source>
        <dbReference type="Proteomes" id="UP000183208"/>
    </source>
</evidence>
<dbReference type="EMBL" id="FNTI01000001">
    <property type="protein sequence ID" value="SEC58051.1"/>
    <property type="molecule type" value="Genomic_DNA"/>
</dbReference>
<dbReference type="AlphaFoldDB" id="A0A1M6V205"/>
<gene>
    <name evidence="2" type="ORF">SAMN05444171_1765</name>
</gene>
<dbReference type="InterPro" id="IPR005247">
    <property type="entry name" value="YbhB_YbcL/LppC-like"/>
</dbReference>
<dbReference type="PANTHER" id="PTHR30289">
    <property type="entry name" value="UNCHARACTERIZED PROTEIN YBCL-RELATED"/>
    <property type="match status" value="1"/>
</dbReference>